<proteinExistence type="predicted"/>
<dbReference type="EMBL" id="KI660425">
    <property type="protein sequence ID" value="ETN73548.1"/>
    <property type="molecule type" value="Genomic_DNA"/>
</dbReference>
<gene>
    <name evidence="1" type="ORF">NECAME_13486</name>
</gene>
<dbReference type="KEGG" id="nai:NECAME_13486"/>
<name>W2SVJ1_NECAM</name>
<dbReference type="AlphaFoldDB" id="W2SVJ1"/>
<accession>W2SVJ1</accession>
<protein>
    <submittedName>
        <fullName evidence="1">Uncharacterized protein</fullName>
    </submittedName>
</protein>
<evidence type="ECO:0000313" key="1">
    <source>
        <dbReference type="EMBL" id="ETN73548.1"/>
    </source>
</evidence>
<evidence type="ECO:0000313" key="2">
    <source>
        <dbReference type="Proteomes" id="UP000053676"/>
    </source>
</evidence>
<reference evidence="2" key="1">
    <citation type="journal article" date="2014" name="Nat. Genet.">
        <title>Genome of the human hookworm Necator americanus.</title>
        <authorList>
            <person name="Tang Y.T."/>
            <person name="Gao X."/>
            <person name="Rosa B.A."/>
            <person name="Abubucker S."/>
            <person name="Hallsworth-Pepin K."/>
            <person name="Martin J."/>
            <person name="Tyagi R."/>
            <person name="Heizer E."/>
            <person name="Zhang X."/>
            <person name="Bhonagiri-Palsikar V."/>
            <person name="Minx P."/>
            <person name="Warren W.C."/>
            <person name="Wang Q."/>
            <person name="Zhan B."/>
            <person name="Hotez P.J."/>
            <person name="Sternberg P.W."/>
            <person name="Dougall A."/>
            <person name="Gaze S.T."/>
            <person name="Mulvenna J."/>
            <person name="Sotillo J."/>
            <person name="Ranganathan S."/>
            <person name="Rabelo E.M."/>
            <person name="Wilson R.K."/>
            <person name="Felgner P.L."/>
            <person name="Bethony J."/>
            <person name="Hawdon J.M."/>
            <person name="Gasser R.B."/>
            <person name="Loukas A."/>
            <person name="Mitreva M."/>
        </authorList>
    </citation>
    <scope>NUCLEOTIDE SEQUENCE [LARGE SCALE GENOMIC DNA]</scope>
</reference>
<sequence>MGPSIRLHLTSPYLNPATFFSPHVALDVDTYR</sequence>
<organism evidence="1 2">
    <name type="scientific">Necator americanus</name>
    <name type="common">Human hookworm</name>
    <dbReference type="NCBI Taxonomy" id="51031"/>
    <lineage>
        <taxon>Eukaryota</taxon>
        <taxon>Metazoa</taxon>
        <taxon>Ecdysozoa</taxon>
        <taxon>Nematoda</taxon>
        <taxon>Chromadorea</taxon>
        <taxon>Rhabditida</taxon>
        <taxon>Rhabditina</taxon>
        <taxon>Rhabditomorpha</taxon>
        <taxon>Strongyloidea</taxon>
        <taxon>Ancylostomatidae</taxon>
        <taxon>Bunostominae</taxon>
        <taxon>Necator</taxon>
    </lineage>
</organism>
<keyword evidence="2" id="KW-1185">Reference proteome</keyword>
<dbReference type="Proteomes" id="UP000053676">
    <property type="component" value="Unassembled WGS sequence"/>
</dbReference>